<dbReference type="Gene3D" id="1.20.1730.10">
    <property type="entry name" value="Sodium/glucose cotransporter"/>
    <property type="match status" value="1"/>
</dbReference>
<keyword evidence="10" id="KW-1185">Reference proteome</keyword>
<feature type="transmembrane region" description="Helical" evidence="8">
    <location>
        <begin position="366"/>
        <end position="385"/>
    </location>
</feature>
<feature type="transmembrane region" description="Helical" evidence="8">
    <location>
        <begin position="44"/>
        <end position="68"/>
    </location>
</feature>
<feature type="transmembrane region" description="Helical" evidence="8">
    <location>
        <begin position="277"/>
        <end position="301"/>
    </location>
</feature>
<feature type="transmembrane region" description="Helical" evidence="8">
    <location>
        <begin position="189"/>
        <end position="219"/>
    </location>
</feature>
<reference evidence="9 10" key="1">
    <citation type="submission" date="2020-08" db="EMBL/GenBank/DDBJ databases">
        <title>Whole genome shotgun sequence of Actinocatenispora thailandica NBRC 105041.</title>
        <authorList>
            <person name="Komaki H."/>
            <person name="Tamura T."/>
        </authorList>
    </citation>
    <scope>NUCLEOTIDE SEQUENCE [LARGE SCALE GENOMIC DNA]</scope>
    <source>
        <strain evidence="9 10">NBRC 105041</strain>
    </source>
</reference>
<dbReference type="PANTHER" id="PTHR48086">
    <property type="entry name" value="SODIUM/PROLINE SYMPORTER-RELATED"/>
    <property type="match status" value="1"/>
</dbReference>
<dbReference type="KEGG" id="atl:Athai_62130"/>
<organism evidence="9 10">
    <name type="scientific">Actinocatenispora thailandica</name>
    <dbReference type="NCBI Taxonomy" id="227318"/>
    <lineage>
        <taxon>Bacteria</taxon>
        <taxon>Bacillati</taxon>
        <taxon>Actinomycetota</taxon>
        <taxon>Actinomycetes</taxon>
        <taxon>Micromonosporales</taxon>
        <taxon>Micromonosporaceae</taxon>
        <taxon>Actinocatenispora</taxon>
    </lineage>
</organism>
<dbReference type="InterPro" id="IPR038377">
    <property type="entry name" value="Na/Glc_symporter_sf"/>
</dbReference>
<feature type="transmembrane region" description="Helical" evidence="8">
    <location>
        <begin position="119"/>
        <end position="138"/>
    </location>
</feature>
<dbReference type="Pfam" id="PF00474">
    <property type="entry name" value="SSF"/>
    <property type="match status" value="1"/>
</dbReference>
<comment type="similarity">
    <text evidence="2 7">Belongs to the sodium:solute symporter (SSF) (TC 2.A.21) family.</text>
</comment>
<evidence type="ECO:0000313" key="10">
    <source>
        <dbReference type="Proteomes" id="UP000611640"/>
    </source>
</evidence>
<dbReference type="AlphaFoldDB" id="A0A7R7DVM8"/>
<name>A0A7R7DVM8_9ACTN</name>
<dbReference type="RefSeq" id="WP_203964702.1">
    <property type="nucleotide sequence ID" value="NZ_AP023355.1"/>
</dbReference>
<feature type="transmembrane region" description="Helical" evidence="8">
    <location>
        <begin position="6"/>
        <end position="23"/>
    </location>
</feature>
<dbReference type="InterPro" id="IPR001734">
    <property type="entry name" value="Na/solute_symporter"/>
</dbReference>
<dbReference type="EMBL" id="AP023355">
    <property type="protein sequence ID" value="BCJ38710.1"/>
    <property type="molecule type" value="Genomic_DNA"/>
</dbReference>
<evidence type="ECO:0000256" key="5">
    <source>
        <dbReference type="ARBA" id="ARBA00022989"/>
    </source>
</evidence>
<evidence type="ECO:0000256" key="3">
    <source>
        <dbReference type="ARBA" id="ARBA00022448"/>
    </source>
</evidence>
<dbReference type="PROSITE" id="PS50283">
    <property type="entry name" value="NA_SOLUT_SYMP_3"/>
    <property type="match status" value="1"/>
</dbReference>
<keyword evidence="4 8" id="KW-0812">Transmembrane</keyword>
<evidence type="ECO:0000256" key="8">
    <source>
        <dbReference type="SAM" id="Phobius"/>
    </source>
</evidence>
<sequence>MTVALGIALFIVAATTGGTTYLARRRRRVTMSEWAVGGRSFGGILLWFLSAGEIYTTFAFLGAAGWAYAYGAPGFYILANAPLGYVLGYWLLPKIWRAGHDHNVMSQADYIRARFGRRWLAGLIALIGVLALIPYVQVQLTGLSTILTVMFHGSVGKPVAVLVGALLLLVFTFTAGLRSSAFASMVKDVFVVGVVVAVFVTIGTLTGLGGVGGIFRHLAEHHPHYANLPGMRPDAHYSPWWFCSSILMTNIGYWMWPHSFQANLSAKSDRAIRRNAVLQPLYTLSYFFIFVIGFAALLTLPHLTDSNTALVSVIYRYFPQWFIGIAAGTGILVALVPSTVMLLTLGTTVARNIYRPTADLSDRHRLLVGRLATVVGVAVAAYLTLGSSSTIVSLLLVAYSGIAQIGPAIILSLVWRRTSAYGVAAGSVVGIALVGIPQVSTWWSGISSIALGLFAVAVNTLVLVAVSLCTRAPEQAHIAVGIPDTTLPRTAPARA</sequence>
<dbReference type="Proteomes" id="UP000611640">
    <property type="component" value="Chromosome"/>
</dbReference>
<protein>
    <submittedName>
        <fullName evidence="9">Putative symporter YhjB</fullName>
    </submittedName>
</protein>
<feature type="transmembrane region" description="Helical" evidence="8">
    <location>
        <begin position="391"/>
        <end position="414"/>
    </location>
</feature>
<feature type="transmembrane region" description="Helical" evidence="8">
    <location>
        <begin position="239"/>
        <end position="256"/>
    </location>
</feature>
<evidence type="ECO:0000256" key="2">
    <source>
        <dbReference type="ARBA" id="ARBA00006434"/>
    </source>
</evidence>
<feature type="transmembrane region" description="Helical" evidence="8">
    <location>
        <begin position="158"/>
        <end position="177"/>
    </location>
</feature>
<feature type="transmembrane region" description="Helical" evidence="8">
    <location>
        <begin position="421"/>
        <end position="443"/>
    </location>
</feature>
<evidence type="ECO:0000256" key="1">
    <source>
        <dbReference type="ARBA" id="ARBA00004141"/>
    </source>
</evidence>
<evidence type="ECO:0000256" key="7">
    <source>
        <dbReference type="RuleBase" id="RU362091"/>
    </source>
</evidence>
<dbReference type="GO" id="GO:0022857">
    <property type="term" value="F:transmembrane transporter activity"/>
    <property type="evidence" value="ECO:0007669"/>
    <property type="project" value="InterPro"/>
</dbReference>
<keyword evidence="3" id="KW-0813">Transport</keyword>
<comment type="subcellular location">
    <subcellularLocation>
        <location evidence="1">Membrane</location>
        <topology evidence="1">Multi-pass membrane protein</topology>
    </subcellularLocation>
</comment>
<proteinExistence type="inferred from homology"/>
<dbReference type="InterPro" id="IPR050277">
    <property type="entry name" value="Sodium:Solute_Symporter"/>
</dbReference>
<keyword evidence="5 8" id="KW-1133">Transmembrane helix</keyword>
<evidence type="ECO:0000256" key="4">
    <source>
        <dbReference type="ARBA" id="ARBA00022692"/>
    </source>
</evidence>
<feature type="transmembrane region" description="Helical" evidence="8">
    <location>
        <begin position="449"/>
        <end position="469"/>
    </location>
</feature>
<feature type="transmembrane region" description="Helical" evidence="8">
    <location>
        <begin position="321"/>
        <end position="345"/>
    </location>
</feature>
<evidence type="ECO:0000313" key="9">
    <source>
        <dbReference type="EMBL" id="BCJ38710.1"/>
    </source>
</evidence>
<evidence type="ECO:0000256" key="6">
    <source>
        <dbReference type="ARBA" id="ARBA00023136"/>
    </source>
</evidence>
<dbReference type="CDD" id="cd10322">
    <property type="entry name" value="SLC5sbd"/>
    <property type="match status" value="1"/>
</dbReference>
<feature type="transmembrane region" description="Helical" evidence="8">
    <location>
        <begin position="74"/>
        <end position="92"/>
    </location>
</feature>
<accession>A0A7R7DVM8</accession>
<keyword evidence="6 8" id="KW-0472">Membrane</keyword>
<dbReference type="PANTHER" id="PTHR48086:SF8">
    <property type="entry name" value="MONOCARBOXYLIC ACID PERMEASE"/>
    <property type="match status" value="1"/>
</dbReference>
<gene>
    <name evidence="9" type="primary">yhjB</name>
    <name evidence="9" type="ORF">Athai_62130</name>
</gene>
<dbReference type="GO" id="GO:0005886">
    <property type="term" value="C:plasma membrane"/>
    <property type="evidence" value="ECO:0007669"/>
    <property type="project" value="TreeGrafter"/>
</dbReference>